<keyword evidence="6" id="KW-0406">Ion transport</keyword>
<keyword evidence="4" id="KW-0812">Transmembrane</keyword>
<reference evidence="9" key="2">
    <citation type="submission" date="2020-06" db="EMBL/GenBank/DDBJ databases">
        <title>Helianthus annuus Genome sequencing and assembly Release 2.</title>
        <authorList>
            <person name="Gouzy J."/>
            <person name="Langlade N."/>
            <person name="Munos S."/>
        </authorList>
    </citation>
    <scope>NUCLEOTIDE SEQUENCE</scope>
    <source>
        <tissue evidence="9">Leaves</tissue>
    </source>
</reference>
<keyword evidence="10" id="KW-1185">Reference proteome</keyword>
<dbReference type="Gramene" id="mRNA:HanXRQr2_Chr13g0582761">
    <property type="protein sequence ID" value="CDS:HanXRQr2_Chr13g0582761.1"/>
    <property type="gene ID" value="HanXRQr2_Chr13g0582761"/>
</dbReference>
<evidence type="ECO:0000256" key="5">
    <source>
        <dbReference type="ARBA" id="ARBA00022989"/>
    </source>
</evidence>
<dbReference type="PANTHER" id="PTHR31086">
    <property type="entry name" value="ALUMINUM-ACTIVATED MALATE TRANSPORTER 10"/>
    <property type="match status" value="1"/>
</dbReference>
<evidence type="ECO:0000256" key="3">
    <source>
        <dbReference type="ARBA" id="ARBA00022448"/>
    </source>
</evidence>
<evidence type="ECO:0000256" key="7">
    <source>
        <dbReference type="ARBA" id="ARBA00023136"/>
    </source>
</evidence>
<comment type="subcellular location">
    <subcellularLocation>
        <location evidence="1">Membrane</location>
        <topology evidence="1">Multi-pass membrane protein</topology>
    </subcellularLocation>
</comment>
<proteinExistence type="inferred from homology"/>
<keyword evidence="8" id="KW-0407">Ion channel</keyword>
<evidence type="ECO:0000256" key="1">
    <source>
        <dbReference type="ARBA" id="ARBA00004141"/>
    </source>
</evidence>
<organism evidence="9 10">
    <name type="scientific">Helianthus annuus</name>
    <name type="common">Common sunflower</name>
    <dbReference type="NCBI Taxonomy" id="4232"/>
    <lineage>
        <taxon>Eukaryota</taxon>
        <taxon>Viridiplantae</taxon>
        <taxon>Streptophyta</taxon>
        <taxon>Embryophyta</taxon>
        <taxon>Tracheophyta</taxon>
        <taxon>Spermatophyta</taxon>
        <taxon>Magnoliopsida</taxon>
        <taxon>eudicotyledons</taxon>
        <taxon>Gunneridae</taxon>
        <taxon>Pentapetalae</taxon>
        <taxon>asterids</taxon>
        <taxon>campanulids</taxon>
        <taxon>Asterales</taxon>
        <taxon>Asteraceae</taxon>
        <taxon>Asteroideae</taxon>
        <taxon>Heliantheae alliance</taxon>
        <taxon>Heliantheae</taxon>
        <taxon>Helianthus</taxon>
    </lineage>
</organism>
<dbReference type="EMBL" id="MNCJ02000328">
    <property type="protein sequence ID" value="KAF5772912.1"/>
    <property type="molecule type" value="Genomic_DNA"/>
</dbReference>
<dbReference type="AlphaFoldDB" id="A0A9K3EG28"/>
<evidence type="ECO:0000313" key="9">
    <source>
        <dbReference type="EMBL" id="KAF5772912.1"/>
    </source>
</evidence>
<reference evidence="9" key="1">
    <citation type="journal article" date="2017" name="Nature">
        <title>The sunflower genome provides insights into oil metabolism, flowering and Asterid evolution.</title>
        <authorList>
            <person name="Badouin H."/>
            <person name="Gouzy J."/>
            <person name="Grassa C.J."/>
            <person name="Murat F."/>
            <person name="Staton S.E."/>
            <person name="Cottret L."/>
            <person name="Lelandais-Briere C."/>
            <person name="Owens G.L."/>
            <person name="Carrere S."/>
            <person name="Mayjonade B."/>
            <person name="Legrand L."/>
            <person name="Gill N."/>
            <person name="Kane N.C."/>
            <person name="Bowers J.E."/>
            <person name="Hubner S."/>
            <person name="Bellec A."/>
            <person name="Berard A."/>
            <person name="Berges H."/>
            <person name="Blanchet N."/>
            <person name="Boniface M.C."/>
            <person name="Brunel D."/>
            <person name="Catrice O."/>
            <person name="Chaidir N."/>
            <person name="Claudel C."/>
            <person name="Donnadieu C."/>
            <person name="Faraut T."/>
            <person name="Fievet G."/>
            <person name="Helmstetter N."/>
            <person name="King M."/>
            <person name="Knapp S.J."/>
            <person name="Lai Z."/>
            <person name="Le Paslier M.C."/>
            <person name="Lippi Y."/>
            <person name="Lorenzon L."/>
            <person name="Mandel J.R."/>
            <person name="Marage G."/>
            <person name="Marchand G."/>
            <person name="Marquand E."/>
            <person name="Bret-Mestries E."/>
            <person name="Morien E."/>
            <person name="Nambeesan S."/>
            <person name="Nguyen T."/>
            <person name="Pegot-Espagnet P."/>
            <person name="Pouilly N."/>
            <person name="Raftis F."/>
            <person name="Sallet E."/>
            <person name="Schiex T."/>
            <person name="Thomas J."/>
            <person name="Vandecasteele C."/>
            <person name="Vares D."/>
            <person name="Vear F."/>
            <person name="Vautrin S."/>
            <person name="Crespi M."/>
            <person name="Mangin B."/>
            <person name="Burke J.M."/>
            <person name="Salse J."/>
            <person name="Munos S."/>
            <person name="Vincourt P."/>
            <person name="Rieseberg L.H."/>
            <person name="Langlade N.B."/>
        </authorList>
    </citation>
    <scope>NUCLEOTIDE SEQUENCE</scope>
    <source>
        <tissue evidence="9">Leaves</tissue>
    </source>
</reference>
<sequence length="167" mass="18569">MLSQEHLEFQDTIKEPLIKMSSEVGKALKELASSLKLMIYPSSSATHIKNCIRAVDELNATLQASMILEYDILETIPVIATTSVLVEIIKCVETIYEAIEELSIHTNFKLPQNITSDTTENPHFLCRGSLKKPVEGGKDEGSITITVLSDDVISQESYLDKSKQEIN</sequence>
<dbReference type="Pfam" id="PF11744">
    <property type="entry name" value="ALMT"/>
    <property type="match status" value="1"/>
</dbReference>
<accession>A0A9K3EG28</accession>
<evidence type="ECO:0000256" key="2">
    <source>
        <dbReference type="ARBA" id="ARBA00007079"/>
    </source>
</evidence>
<comment type="similarity">
    <text evidence="2">Belongs to the aromatic acid exporter (TC 2.A.85) family.</text>
</comment>
<dbReference type="GO" id="GO:0015743">
    <property type="term" value="P:malate transport"/>
    <property type="evidence" value="ECO:0007669"/>
    <property type="project" value="InterPro"/>
</dbReference>
<evidence type="ECO:0000313" key="10">
    <source>
        <dbReference type="Proteomes" id="UP000215914"/>
    </source>
</evidence>
<comment type="caution">
    <text evidence="9">The sequence shown here is derived from an EMBL/GenBank/DDBJ whole genome shotgun (WGS) entry which is preliminary data.</text>
</comment>
<keyword evidence="7" id="KW-0472">Membrane</keyword>
<dbReference type="GO" id="GO:0016020">
    <property type="term" value="C:membrane"/>
    <property type="evidence" value="ECO:0007669"/>
    <property type="project" value="UniProtKB-SubCell"/>
</dbReference>
<evidence type="ECO:0000256" key="4">
    <source>
        <dbReference type="ARBA" id="ARBA00022692"/>
    </source>
</evidence>
<keyword evidence="5" id="KW-1133">Transmembrane helix</keyword>
<dbReference type="GO" id="GO:0034220">
    <property type="term" value="P:monoatomic ion transmembrane transport"/>
    <property type="evidence" value="ECO:0007669"/>
    <property type="project" value="UniProtKB-KW"/>
</dbReference>
<keyword evidence="3" id="KW-0813">Transport</keyword>
<protein>
    <submittedName>
        <fullName evidence="9">Aluminum-activated malate transporter</fullName>
    </submittedName>
</protein>
<evidence type="ECO:0000256" key="6">
    <source>
        <dbReference type="ARBA" id="ARBA00023065"/>
    </source>
</evidence>
<evidence type="ECO:0000256" key="8">
    <source>
        <dbReference type="ARBA" id="ARBA00023303"/>
    </source>
</evidence>
<name>A0A9K3EG28_HELAN</name>
<gene>
    <name evidence="9" type="ORF">HanXRQr2_Chr13g0582761</name>
</gene>
<dbReference type="InterPro" id="IPR020966">
    <property type="entry name" value="ALMT"/>
</dbReference>
<dbReference type="Proteomes" id="UP000215914">
    <property type="component" value="Unassembled WGS sequence"/>
</dbReference>